<reference evidence="2" key="1">
    <citation type="submission" date="2011-06" db="EMBL/GenBank/DDBJ databases">
        <title>The complete genome of chromosome of Runella slithyformis DSM 19594.</title>
        <authorList>
            <consortium name="US DOE Joint Genome Institute (JGI-PGF)"/>
            <person name="Lucas S."/>
            <person name="Han J."/>
            <person name="Lapidus A."/>
            <person name="Bruce D."/>
            <person name="Goodwin L."/>
            <person name="Pitluck S."/>
            <person name="Peters L."/>
            <person name="Kyrpides N."/>
            <person name="Mavromatis K."/>
            <person name="Ivanova N."/>
            <person name="Ovchinnikova G."/>
            <person name="Zhang X."/>
            <person name="Misra M."/>
            <person name="Detter J.C."/>
            <person name="Tapia R."/>
            <person name="Han C."/>
            <person name="Land M."/>
            <person name="Hauser L."/>
            <person name="Markowitz V."/>
            <person name="Cheng J.-F."/>
            <person name="Hugenholtz P."/>
            <person name="Woyke T."/>
            <person name="Wu D."/>
            <person name="Tindall B."/>
            <person name="Faehrich R."/>
            <person name="Brambilla E."/>
            <person name="Klenk H.-P."/>
            <person name="Eisen J.A."/>
        </authorList>
    </citation>
    <scope>NUCLEOTIDE SEQUENCE [LARGE SCALE GENOMIC DNA]</scope>
    <source>
        <strain evidence="2">ATCC 29530 / DSM 19594 / LMG 11500 / NCIMB 11436 / LSU 4</strain>
    </source>
</reference>
<name>A0A7U3ZR03_RUNSL</name>
<proteinExistence type="predicted"/>
<keyword evidence="2" id="KW-1185">Reference proteome</keyword>
<evidence type="ECO:0008006" key="3">
    <source>
        <dbReference type="Google" id="ProtNLM"/>
    </source>
</evidence>
<evidence type="ECO:0000313" key="1">
    <source>
        <dbReference type="EMBL" id="AEI51762.1"/>
    </source>
</evidence>
<dbReference type="Gene3D" id="1.10.30.50">
    <property type="match status" value="1"/>
</dbReference>
<dbReference type="AlphaFoldDB" id="A0A7U3ZR03"/>
<accession>A0A7U3ZR03</accession>
<dbReference type="RefSeq" id="WP_013931030.1">
    <property type="nucleotide sequence ID" value="NC_015703.1"/>
</dbReference>
<dbReference type="EMBL" id="CP002859">
    <property type="protein sequence ID" value="AEI51762.1"/>
    <property type="molecule type" value="Genomic_DNA"/>
</dbReference>
<evidence type="ECO:0000313" key="2">
    <source>
        <dbReference type="Proteomes" id="UP000000493"/>
    </source>
</evidence>
<sequence>MIQLASNDLDKDVQQELDKLQNKVNKETTFAKKVKKARSLWNSKGGIKGKQAFNKITTQLYDLCVYEGICNYCEQSEANDIEHIYPKSFFPDKTFLWENYLLACKQCNSGFKLDKCHVLGGDNELIIVNRGTEPLSKIGAFINPRIENPNDFMILNLKTFKFETLPGLSKREINKAKSTLEILELNKRDTLIEARKSAGRHYYEMLERLVRILDAETKDELQDLLTPYDDRFDFSQSLEILKEEINTSYKKYIARYQHPSVWYSIKMIESKTNLRWRKIFDVIPDALTW</sequence>
<reference evidence="1 2" key="2">
    <citation type="journal article" date="2012" name="Stand. Genomic Sci.">
        <title>Complete genome sequence of the aquatic bacterium Runella slithyformis type strain (LSU 4(T)).</title>
        <authorList>
            <person name="Copeland A."/>
            <person name="Zhang X."/>
            <person name="Misra M."/>
            <person name="Lapidus A."/>
            <person name="Nolan M."/>
            <person name="Lucas S."/>
            <person name="Deshpande S."/>
            <person name="Cheng J.F."/>
            <person name="Tapia R."/>
            <person name="Goodwin L.A."/>
            <person name="Pitluck S."/>
            <person name="Liolios K."/>
            <person name="Pagani I."/>
            <person name="Ivanova N."/>
            <person name="Mikhailova N."/>
            <person name="Pati A."/>
            <person name="Chen A."/>
            <person name="Palaniappan K."/>
            <person name="Land M."/>
            <person name="Hauser L."/>
            <person name="Pan C."/>
            <person name="Jeffries C.D."/>
            <person name="Detter J.C."/>
            <person name="Brambilla E.M."/>
            <person name="Rohde M."/>
            <person name="Djao O.D."/>
            <person name="Goker M."/>
            <person name="Sikorski J."/>
            <person name="Tindall B.J."/>
            <person name="Woyke T."/>
            <person name="Bristow J."/>
            <person name="Eisen J.A."/>
            <person name="Markowitz V."/>
            <person name="Hugenholtz P."/>
            <person name="Kyrpides N.C."/>
            <person name="Klenk H.P."/>
            <person name="Mavromatis K."/>
        </authorList>
    </citation>
    <scope>NUCLEOTIDE SEQUENCE [LARGE SCALE GENOMIC DNA]</scope>
    <source>
        <strain evidence="2">ATCC 29530 / DSM 19594 / LMG 11500 / NCIMB 11436 / LSU 4</strain>
    </source>
</reference>
<dbReference type="KEGG" id="rsi:Runsl_5471"/>
<gene>
    <name evidence="1" type="ordered locus">Runsl_5471</name>
</gene>
<organism evidence="1 2">
    <name type="scientific">Runella slithyformis (strain ATCC 29530 / DSM 19594 / LMG 11500 / NCIMB 11436 / LSU 4)</name>
    <dbReference type="NCBI Taxonomy" id="761193"/>
    <lineage>
        <taxon>Bacteria</taxon>
        <taxon>Pseudomonadati</taxon>
        <taxon>Bacteroidota</taxon>
        <taxon>Cytophagia</taxon>
        <taxon>Cytophagales</taxon>
        <taxon>Spirosomataceae</taxon>
        <taxon>Runella</taxon>
    </lineage>
</organism>
<dbReference type="Proteomes" id="UP000000493">
    <property type="component" value="Chromosome"/>
</dbReference>
<protein>
    <recommendedName>
        <fullName evidence="3">TIGR02646 family protein</fullName>
    </recommendedName>
</protein>